<evidence type="ECO:0000313" key="1">
    <source>
        <dbReference type="EMBL" id="AWW14466.1"/>
    </source>
</evidence>
<protein>
    <submittedName>
        <fullName evidence="1">Uncharacterized protein</fullName>
    </submittedName>
</protein>
<sequence>MLQRRLFARIQLLSTSIISKHQKNVKNHVDEKYKYTFEQTIQIGGSAAIKFQKPNDGVI</sequence>
<gene>
    <name evidence="1" type="primary">orf106</name>
    <name evidence="1" type="ORF">HytaNPV_gp106</name>
</gene>
<dbReference type="EMBL" id="MH261376">
    <property type="protein sequence ID" value="AWW14466.1"/>
    <property type="molecule type" value="Genomic_DNA"/>
</dbReference>
<organism evidence="1 2">
    <name type="scientific">Hyposidra talaca nucleopolyhedrovirus</name>
    <dbReference type="NCBI Taxonomy" id="1070315"/>
    <lineage>
        <taxon>Viruses</taxon>
        <taxon>Viruses incertae sedis</taxon>
        <taxon>Naldaviricetes</taxon>
        <taxon>Lefavirales</taxon>
        <taxon>Baculoviridae</taxon>
        <taxon>Alphabaculovirus</taxon>
        <taxon>Alphabaculovirus hytalacae</taxon>
    </lineage>
</organism>
<keyword evidence="2" id="KW-1185">Reference proteome</keyword>
<name>A0A2Z4HI58_9ABAC</name>
<reference evidence="1 2" key="1">
    <citation type="journal article" date="2018" name="Sci. Rep.">
        <title>Comprehensive analysis of single molecule sequencing-derived complete genome and whole transcriptome of Hyposidra talaca nuclear polyhedrosis virus.</title>
        <authorList>
            <person name="Nguyen T.T."/>
            <person name="Suryamohan K."/>
            <person name="Kuriakose B."/>
            <person name="Janakiraman V."/>
            <person name="Reichelt M."/>
            <person name="Chaudhuri S."/>
            <person name="Guillory J."/>
            <person name="Divakaran N."/>
            <person name="Rabins P.E."/>
            <person name="Goel R."/>
            <person name="Deka B."/>
            <person name="Sarkar S."/>
            <person name="Ekka P."/>
            <person name="Tsai Y.C."/>
            <person name="Vargas D."/>
            <person name="Santhosh S."/>
            <person name="Mohan S."/>
            <person name="Chin C.S."/>
            <person name="Korlach J."/>
            <person name="Thomas G."/>
            <person name="Babu A."/>
            <person name="Seshagiri S."/>
        </authorList>
    </citation>
    <scope>NUCLEOTIDE SEQUENCE [LARGE SCALE GENOMIC DNA]</scope>
    <source>
        <strain evidence="1 2">HytaNPVIndia001</strain>
    </source>
</reference>
<dbReference type="RefSeq" id="YP_010086373.1">
    <property type="nucleotide sequence ID" value="NC_055453.1"/>
</dbReference>
<dbReference type="KEGG" id="vg:65101584"/>
<dbReference type="Proteomes" id="UP000501125">
    <property type="component" value="Chromosome"/>
</dbReference>
<proteinExistence type="predicted"/>
<dbReference type="GeneID" id="65101584"/>
<evidence type="ECO:0000313" key="2">
    <source>
        <dbReference type="Proteomes" id="UP000501125"/>
    </source>
</evidence>
<accession>A0A2Z4HI58</accession>